<feature type="compositionally biased region" description="Polar residues" evidence="1">
    <location>
        <begin position="306"/>
        <end position="326"/>
    </location>
</feature>
<feature type="compositionally biased region" description="Polar residues" evidence="1">
    <location>
        <begin position="139"/>
        <end position="149"/>
    </location>
</feature>
<feature type="region of interest" description="Disordered" evidence="1">
    <location>
        <begin position="134"/>
        <end position="156"/>
    </location>
</feature>
<dbReference type="PANTHER" id="PTHR35186:SF4">
    <property type="entry name" value="PRION-INHIBITION AND PROPAGATION HELO DOMAIN-CONTAINING PROTEIN"/>
    <property type="match status" value="1"/>
</dbReference>
<feature type="domain" description="DUF7580" evidence="3">
    <location>
        <begin position="226"/>
        <end position="551"/>
    </location>
</feature>
<reference evidence="4" key="1">
    <citation type="journal article" date="2020" name="Stud. Mycol.">
        <title>101 Dothideomycetes genomes: a test case for predicting lifestyles and emergence of pathogens.</title>
        <authorList>
            <person name="Haridas S."/>
            <person name="Albert R."/>
            <person name="Binder M."/>
            <person name="Bloem J."/>
            <person name="Labutti K."/>
            <person name="Salamov A."/>
            <person name="Andreopoulos B."/>
            <person name="Baker S."/>
            <person name="Barry K."/>
            <person name="Bills G."/>
            <person name="Bluhm B."/>
            <person name="Cannon C."/>
            <person name="Castanera R."/>
            <person name="Culley D."/>
            <person name="Daum C."/>
            <person name="Ezra D."/>
            <person name="Gonzalez J."/>
            <person name="Henrissat B."/>
            <person name="Kuo A."/>
            <person name="Liang C."/>
            <person name="Lipzen A."/>
            <person name="Lutzoni F."/>
            <person name="Magnuson J."/>
            <person name="Mondo S."/>
            <person name="Nolan M."/>
            <person name="Ohm R."/>
            <person name="Pangilinan J."/>
            <person name="Park H.-J."/>
            <person name="Ramirez L."/>
            <person name="Alfaro M."/>
            <person name="Sun H."/>
            <person name="Tritt A."/>
            <person name="Yoshinaga Y."/>
            <person name="Zwiers L.-H."/>
            <person name="Turgeon B."/>
            <person name="Goodwin S."/>
            <person name="Spatafora J."/>
            <person name="Crous P."/>
            <person name="Grigoriev I."/>
        </authorList>
    </citation>
    <scope>NUCLEOTIDE SEQUENCE</scope>
    <source>
        <strain evidence="4">CBS 119687</strain>
    </source>
</reference>
<evidence type="ECO:0000259" key="3">
    <source>
        <dbReference type="Pfam" id="PF24476"/>
    </source>
</evidence>
<evidence type="ECO:0000313" key="5">
    <source>
        <dbReference type="Proteomes" id="UP000799771"/>
    </source>
</evidence>
<protein>
    <recommendedName>
        <fullName evidence="3">DUF7580 domain-containing protein</fullName>
    </recommendedName>
</protein>
<keyword evidence="5" id="KW-1185">Reference proteome</keyword>
<feature type="signal peptide" evidence="2">
    <location>
        <begin position="1"/>
        <end position="20"/>
    </location>
</feature>
<proteinExistence type="predicted"/>
<dbReference type="InterPro" id="IPR056002">
    <property type="entry name" value="DUF7580"/>
</dbReference>
<feature type="chain" id="PRO_5025520648" description="DUF7580 domain-containing protein" evidence="2">
    <location>
        <begin position="21"/>
        <end position="590"/>
    </location>
</feature>
<dbReference type="Pfam" id="PF24476">
    <property type="entry name" value="DUF7580"/>
    <property type="match status" value="1"/>
</dbReference>
<evidence type="ECO:0000256" key="2">
    <source>
        <dbReference type="SAM" id="SignalP"/>
    </source>
</evidence>
<organism evidence="4 5">
    <name type="scientific">Dothidotthia symphoricarpi CBS 119687</name>
    <dbReference type="NCBI Taxonomy" id="1392245"/>
    <lineage>
        <taxon>Eukaryota</taxon>
        <taxon>Fungi</taxon>
        <taxon>Dikarya</taxon>
        <taxon>Ascomycota</taxon>
        <taxon>Pezizomycotina</taxon>
        <taxon>Dothideomycetes</taxon>
        <taxon>Pleosporomycetidae</taxon>
        <taxon>Pleosporales</taxon>
        <taxon>Dothidotthiaceae</taxon>
        <taxon>Dothidotthia</taxon>
    </lineage>
</organism>
<dbReference type="GeneID" id="54411882"/>
<name>A0A6A6AFC4_9PLEO</name>
<feature type="region of interest" description="Disordered" evidence="1">
    <location>
        <begin position="306"/>
        <end position="332"/>
    </location>
</feature>
<gene>
    <name evidence="4" type="ORF">P153DRAFT_396059</name>
</gene>
<dbReference type="AlphaFoldDB" id="A0A6A6AFC4"/>
<dbReference type="RefSeq" id="XP_033525059.1">
    <property type="nucleotide sequence ID" value="XM_033671450.1"/>
</dbReference>
<dbReference type="Proteomes" id="UP000799771">
    <property type="component" value="Unassembled WGS sequence"/>
</dbReference>
<dbReference type="OrthoDB" id="3565018at2759"/>
<sequence length="590" mass="67239">MSGLEIAGVLLGAFPLIISGLEHWRDVAKVGGFFWRIRNEYKACRREVQFHEILYKRNLRELLLPITDDAVQVTCLISDPGGKGWGSEVLQERLKGRLLESYNLYMEIICEMNRTVEELREELALDKTTVQGKLGLPNATKQRTPSSPQAHGKTSKLESAKVKWDFEKFRLKFSFNEPVRHEIFERLKECNGRLEQLLSTSDKILALENAALPDTKHTSALETVVHKVRKKSDVLFNAIQAAWQCSCQQYHFANLRLEHHTLPDISFEVIFTFITPSPQVDVLWSWRELQCEQMINCSFSQTRNTPPTISEPCQPSSNHTPVQRQSPRPAKQKTVTLITSTHTIPKLELDILVDPNIELCQLLGNEEQSKCMGVIRRDDAMYHLHPISKRKRPDDDRPLTLNHILSRNFDGHLTRRQRYSVALLLASSVAQLQFTPWLQKSLTKDDVLFFPSLDDEDNIPHQEPFLRQGFSPQHSTTTSTKANDCDFISLGILLLELCFGQRLEDHPLRKKYAVEVEGSKDAFDLMAALKWCQSVTDEGGDDYASAVKWCFVAGARAGNDSWRMLGSSSRSGRLMTYQAANPAKNTMFAR</sequence>
<dbReference type="EMBL" id="ML977504">
    <property type="protein sequence ID" value="KAF2130672.1"/>
    <property type="molecule type" value="Genomic_DNA"/>
</dbReference>
<keyword evidence="2" id="KW-0732">Signal</keyword>
<dbReference type="PANTHER" id="PTHR35186">
    <property type="entry name" value="ANK_REP_REGION DOMAIN-CONTAINING PROTEIN"/>
    <property type="match status" value="1"/>
</dbReference>
<evidence type="ECO:0000313" key="4">
    <source>
        <dbReference type="EMBL" id="KAF2130672.1"/>
    </source>
</evidence>
<accession>A0A6A6AFC4</accession>
<evidence type="ECO:0000256" key="1">
    <source>
        <dbReference type="SAM" id="MobiDB-lite"/>
    </source>
</evidence>